<keyword evidence="1" id="KW-0472">Membrane</keyword>
<dbReference type="EMBL" id="NJHN03000029">
    <property type="protein sequence ID" value="KAH9424268.1"/>
    <property type="molecule type" value="Genomic_DNA"/>
</dbReference>
<reference evidence="2 3" key="2">
    <citation type="journal article" date="2022" name="Mol. Biol. Evol.">
        <title>Comparative Genomics Reveals Insights into the Divergent Evolution of Astigmatic Mites and Household Pest Adaptations.</title>
        <authorList>
            <person name="Xiong Q."/>
            <person name="Wan A.T."/>
            <person name="Liu X."/>
            <person name="Fung C.S."/>
            <person name="Xiao X."/>
            <person name="Malainual N."/>
            <person name="Hou J."/>
            <person name="Wang L."/>
            <person name="Wang M."/>
            <person name="Yang K.Y."/>
            <person name="Cui Y."/>
            <person name="Leung E.L."/>
            <person name="Nong W."/>
            <person name="Shin S.K."/>
            <person name="Au S.W."/>
            <person name="Jeong K.Y."/>
            <person name="Chew F.T."/>
            <person name="Hui J.H."/>
            <person name="Leung T.F."/>
            <person name="Tungtrongchitr A."/>
            <person name="Zhong N."/>
            <person name="Liu Z."/>
            <person name="Tsui S.K."/>
        </authorList>
    </citation>
    <scope>NUCLEOTIDE SEQUENCE [LARGE SCALE GENOMIC DNA]</scope>
    <source>
        <strain evidence="2">Derp</strain>
    </source>
</reference>
<organism evidence="2 3">
    <name type="scientific">Dermatophagoides pteronyssinus</name>
    <name type="common">European house dust mite</name>
    <dbReference type="NCBI Taxonomy" id="6956"/>
    <lineage>
        <taxon>Eukaryota</taxon>
        <taxon>Metazoa</taxon>
        <taxon>Ecdysozoa</taxon>
        <taxon>Arthropoda</taxon>
        <taxon>Chelicerata</taxon>
        <taxon>Arachnida</taxon>
        <taxon>Acari</taxon>
        <taxon>Acariformes</taxon>
        <taxon>Sarcoptiformes</taxon>
        <taxon>Astigmata</taxon>
        <taxon>Psoroptidia</taxon>
        <taxon>Analgoidea</taxon>
        <taxon>Pyroglyphidae</taxon>
        <taxon>Dermatophagoidinae</taxon>
        <taxon>Dermatophagoides</taxon>
    </lineage>
</organism>
<feature type="transmembrane region" description="Helical" evidence="1">
    <location>
        <begin position="194"/>
        <end position="217"/>
    </location>
</feature>
<gene>
    <name evidence="2" type="primary">ATL2_2</name>
    <name evidence="2" type="ORF">DERP_004450</name>
</gene>
<accession>A0ABQ8JNU2</accession>
<dbReference type="Proteomes" id="UP000887458">
    <property type="component" value="Unassembled WGS sequence"/>
</dbReference>
<keyword evidence="1" id="KW-0812">Transmembrane</keyword>
<feature type="transmembrane region" description="Helical" evidence="1">
    <location>
        <begin position="162"/>
        <end position="182"/>
    </location>
</feature>
<evidence type="ECO:0000256" key="1">
    <source>
        <dbReference type="SAM" id="Phobius"/>
    </source>
</evidence>
<reference evidence="2 3" key="1">
    <citation type="journal article" date="2018" name="J. Allergy Clin. Immunol.">
        <title>High-quality assembly of Dermatophagoides pteronyssinus genome and transcriptome reveals a wide range of novel allergens.</title>
        <authorList>
            <person name="Liu X.Y."/>
            <person name="Yang K.Y."/>
            <person name="Wang M.Q."/>
            <person name="Kwok J.S."/>
            <person name="Zeng X."/>
            <person name="Yang Z."/>
            <person name="Xiao X.J."/>
            <person name="Lau C.P."/>
            <person name="Li Y."/>
            <person name="Huang Z.M."/>
            <person name="Ba J.G."/>
            <person name="Yim A.K."/>
            <person name="Ouyang C.Y."/>
            <person name="Ngai S.M."/>
            <person name="Chan T.F."/>
            <person name="Leung E.L."/>
            <person name="Liu L."/>
            <person name="Liu Z.G."/>
            <person name="Tsui S.K."/>
        </authorList>
    </citation>
    <scope>NUCLEOTIDE SEQUENCE [LARGE SCALE GENOMIC DNA]</scope>
    <source>
        <strain evidence="2">Derp</strain>
    </source>
</reference>
<evidence type="ECO:0000313" key="3">
    <source>
        <dbReference type="Proteomes" id="UP000887458"/>
    </source>
</evidence>
<comment type="caution">
    <text evidence="2">The sequence shown here is derived from an EMBL/GenBank/DDBJ whole genome shotgun (WGS) entry which is preliminary data.</text>
</comment>
<name>A0ABQ8JNU2_DERPT</name>
<keyword evidence="3" id="KW-1185">Reference proteome</keyword>
<keyword evidence="1" id="KW-1133">Transmembrane helix</keyword>
<protein>
    <submittedName>
        <fullName evidence="2">RING-H2 finger protein</fullName>
    </submittedName>
</protein>
<evidence type="ECO:0000313" key="2">
    <source>
        <dbReference type="EMBL" id="KAH9424268.1"/>
    </source>
</evidence>
<feature type="transmembrane region" description="Helical" evidence="1">
    <location>
        <begin position="121"/>
        <end position="142"/>
    </location>
</feature>
<feature type="transmembrane region" description="Helical" evidence="1">
    <location>
        <begin position="81"/>
        <end position="101"/>
    </location>
</feature>
<sequence length="281" mass="32722">MMNSRNENNHKSIDSIRNISQKRLLHHSDSTISYPISDNNQCSPISIGSRDNQLSMQDNIKELLSRLNQSEDIETSTSRSIIHGLILVTIMITSLVAFVCSKVRRCSNFINLYDYEHCSKYFLFYSSMTIISCLATFIIYFLHLISQCDILCLSKKKYEFEIMFISIISCLLVLSSICYMTHTNIFAESFTLVSFIFSSLSNVLYWLRIIILIYEMLQIKKRSQRRCAILKRRLNLDLQQHSINSNRFDNAKVVSYVRNNQRSKTLSTSLSDDFEDDVFIQ</sequence>
<proteinExistence type="predicted"/>